<evidence type="ECO:0000313" key="2">
    <source>
        <dbReference type="Proteomes" id="UP000006201"/>
    </source>
</evidence>
<proteinExistence type="predicted"/>
<reference evidence="1 2" key="1">
    <citation type="submission" date="2006-02" db="EMBL/GenBank/DDBJ databases">
        <authorList>
            <person name="Moran M.A."/>
            <person name="Kjelleberg S."/>
            <person name="Egan S."/>
            <person name="Saunders N."/>
            <person name="Thomas T."/>
            <person name="Ferriera S."/>
            <person name="Johnson J."/>
            <person name="Kravitz S."/>
            <person name="Halpern A."/>
            <person name="Remington K."/>
            <person name="Beeson K."/>
            <person name="Tran B."/>
            <person name="Rogers Y.-H."/>
            <person name="Friedman R."/>
            <person name="Venter J.C."/>
        </authorList>
    </citation>
    <scope>NUCLEOTIDE SEQUENCE [LARGE SCALE GENOMIC DNA]</scope>
    <source>
        <strain evidence="1 2">D2</strain>
    </source>
</reference>
<dbReference type="HOGENOM" id="CLU_2809252_0_0_6"/>
<dbReference type="AlphaFoldDB" id="A4C3D4"/>
<protein>
    <submittedName>
        <fullName evidence="1">Uncharacterized protein</fullName>
    </submittedName>
</protein>
<dbReference type="Proteomes" id="UP000006201">
    <property type="component" value="Unassembled WGS sequence"/>
</dbReference>
<gene>
    <name evidence="1" type="ORF">PTD2_00816</name>
</gene>
<name>A4C3D4_9GAMM</name>
<accession>A4C3D4</accession>
<keyword evidence="2" id="KW-1185">Reference proteome</keyword>
<sequence>MNKWKNSEKLRKNWEKLDTHKYLIDFMLFVLKNKTKFNTKGGGKLNNCGLRECDAGFLLSTPFRSID</sequence>
<evidence type="ECO:0000313" key="1">
    <source>
        <dbReference type="EMBL" id="EAR30066.1"/>
    </source>
</evidence>
<comment type="caution">
    <text evidence="1">The sequence shown here is derived from an EMBL/GenBank/DDBJ whole genome shotgun (WGS) entry which is preliminary data.</text>
</comment>
<organism evidence="1 2">
    <name type="scientific">Pseudoalteromonas tunicata D2</name>
    <dbReference type="NCBI Taxonomy" id="87626"/>
    <lineage>
        <taxon>Bacteria</taxon>
        <taxon>Pseudomonadati</taxon>
        <taxon>Pseudomonadota</taxon>
        <taxon>Gammaproteobacteria</taxon>
        <taxon>Alteromonadales</taxon>
        <taxon>Pseudoalteromonadaceae</taxon>
        <taxon>Pseudoalteromonas</taxon>
    </lineage>
</organism>
<dbReference type="EMBL" id="AAOH01000001">
    <property type="protein sequence ID" value="EAR30066.1"/>
    <property type="molecule type" value="Genomic_DNA"/>
</dbReference>